<accession>A0A6I2UFI4</accession>
<dbReference type="AlphaFoldDB" id="A0A6I2UFI4"/>
<comment type="caution">
    <text evidence="1">The sequence shown here is derived from an EMBL/GenBank/DDBJ whole genome shotgun (WGS) entry which is preliminary data.</text>
</comment>
<reference evidence="1 2" key="1">
    <citation type="submission" date="2019-08" db="EMBL/GenBank/DDBJ databases">
        <title>In-depth cultivation of the pig gut microbiome towards novel bacterial diversity and tailored functional studies.</title>
        <authorList>
            <person name="Wylensek D."/>
            <person name="Hitch T.C.A."/>
            <person name="Clavel T."/>
        </authorList>
    </citation>
    <scope>NUCLEOTIDE SEQUENCE [LARGE SCALE GENOMIC DNA]</scope>
    <source>
        <strain evidence="1 2">WCA-693-APC-5D-A</strain>
    </source>
</reference>
<sequence>MMLDIGKYSLKVSPYHLYKRATLRRLLVVFKEMGEEKTIREINSMIDKSAFSVEMQDKYKASMYLRETTDEDWARFVLEDNNFKITTGK</sequence>
<proteinExistence type="predicted"/>
<protein>
    <submittedName>
        <fullName evidence="1">Uncharacterized protein</fullName>
    </submittedName>
</protein>
<keyword evidence="2" id="KW-1185">Reference proteome</keyword>
<evidence type="ECO:0000313" key="2">
    <source>
        <dbReference type="Proteomes" id="UP000433181"/>
    </source>
</evidence>
<evidence type="ECO:0000313" key="1">
    <source>
        <dbReference type="EMBL" id="MSU08304.1"/>
    </source>
</evidence>
<dbReference type="Proteomes" id="UP000433181">
    <property type="component" value="Unassembled WGS sequence"/>
</dbReference>
<dbReference type="EMBL" id="VUNR01000006">
    <property type="protein sequence ID" value="MSU08304.1"/>
    <property type="molecule type" value="Genomic_DNA"/>
</dbReference>
<gene>
    <name evidence="1" type="ORF">FYJ84_04780</name>
</gene>
<organism evidence="1 2">
    <name type="scientific">Anaerovibrio slackiae</name>
    <dbReference type="NCBI Taxonomy" id="2652309"/>
    <lineage>
        <taxon>Bacteria</taxon>
        <taxon>Bacillati</taxon>
        <taxon>Bacillota</taxon>
        <taxon>Negativicutes</taxon>
        <taxon>Selenomonadales</taxon>
        <taxon>Selenomonadaceae</taxon>
        <taxon>Anaerovibrio</taxon>
    </lineage>
</organism>
<name>A0A6I2UFI4_9FIRM</name>